<dbReference type="KEGG" id="pvac:HC248_03387"/>
<comment type="subcellular location">
    <subcellularLocation>
        <location evidence="1">Membrane</location>
        <topology evidence="1">Single-pass membrane protein</topology>
    </subcellularLocation>
</comment>
<evidence type="ECO:0000256" key="6">
    <source>
        <dbReference type="SAM" id="Phobius"/>
    </source>
</evidence>
<dbReference type="InterPro" id="IPR045584">
    <property type="entry name" value="Pilin-like"/>
</dbReference>
<evidence type="ECO:0000256" key="3">
    <source>
        <dbReference type="ARBA" id="ARBA00022692"/>
    </source>
</evidence>
<feature type="transmembrane region" description="Helical" evidence="6">
    <location>
        <begin position="24"/>
        <end position="47"/>
    </location>
</feature>
<dbReference type="GO" id="GO:0015627">
    <property type="term" value="C:type II protein secretion system complex"/>
    <property type="evidence" value="ECO:0007669"/>
    <property type="project" value="InterPro"/>
</dbReference>
<dbReference type="InterPro" id="IPR002416">
    <property type="entry name" value="T2SS_protein-GspH"/>
</dbReference>
<dbReference type="RefSeq" id="WP_168923463.1">
    <property type="nucleotide sequence ID" value="NZ_CP051461.1"/>
</dbReference>
<evidence type="ECO:0000313" key="8">
    <source>
        <dbReference type="EMBL" id="QJC58057.1"/>
    </source>
</evidence>
<gene>
    <name evidence="7" type="ORF">HC248_03387</name>
    <name evidence="8" type="ORF">HC248_03394</name>
</gene>
<evidence type="ECO:0000256" key="5">
    <source>
        <dbReference type="ARBA" id="ARBA00023136"/>
    </source>
</evidence>
<accession>A0A6H2HDZ5</accession>
<protein>
    <submittedName>
        <fullName evidence="7">Uncharacterized protein</fullName>
    </submittedName>
</protein>
<dbReference type="NCBIfam" id="TIGR02532">
    <property type="entry name" value="IV_pilin_GFxxxE"/>
    <property type="match status" value="1"/>
</dbReference>
<dbReference type="Pfam" id="PF07963">
    <property type="entry name" value="N_methyl"/>
    <property type="match status" value="1"/>
</dbReference>
<organism evidence="7 9">
    <name type="scientific">Polaromonas vacuolata</name>
    <dbReference type="NCBI Taxonomy" id="37448"/>
    <lineage>
        <taxon>Bacteria</taxon>
        <taxon>Pseudomonadati</taxon>
        <taxon>Pseudomonadota</taxon>
        <taxon>Betaproteobacteria</taxon>
        <taxon>Burkholderiales</taxon>
        <taxon>Comamonadaceae</taxon>
        <taxon>Polaromonas</taxon>
    </lineage>
</organism>
<dbReference type="PRINTS" id="PR00885">
    <property type="entry name" value="BCTERIALGSPH"/>
</dbReference>
<dbReference type="AlphaFoldDB" id="A0A6H2HDZ5"/>
<dbReference type="InterPro" id="IPR012902">
    <property type="entry name" value="N_methyl_site"/>
</dbReference>
<keyword evidence="5 6" id="KW-0472">Membrane</keyword>
<evidence type="ECO:0000313" key="9">
    <source>
        <dbReference type="Proteomes" id="UP000502041"/>
    </source>
</evidence>
<dbReference type="KEGG" id="pvac:HC248_03394"/>
<evidence type="ECO:0000256" key="1">
    <source>
        <dbReference type="ARBA" id="ARBA00004167"/>
    </source>
</evidence>
<dbReference type="GO" id="GO:0015628">
    <property type="term" value="P:protein secretion by the type II secretion system"/>
    <property type="evidence" value="ECO:0007669"/>
    <property type="project" value="InterPro"/>
</dbReference>
<keyword evidence="9" id="KW-1185">Reference proteome</keyword>
<dbReference type="SUPFAM" id="SSF54523">
    <property type="entry name" value="Pili subunits"/>
    <property type="match status" value="1"/>
</dbReference>
<dbReference type="GO" id="GO:0016020">
    <property type="term" value="C:membrane"/>
    <property type="evidence" value="ECO:0007669"/>
    <property type="project" value="UniProtKB-SubCell"/>
</dbReference>
<dbReference type="EMBL" id="CP051461">
    <property type="protein sequence ID" value="QJC58050.1"/>
    <property type="molecule type" value="Genomic_DNA"/>
</dbReference>
<proteinExistence type="predicted"/>
<keyword evidence="4 6" id="KW-1133">Transmembrane helix</keyword>
<name>A0A6H2HDZ5_9BURK</name>
<dbReference type="EMBL" id="CP051461">
    <property type="protein sequence ID" value="QJC58057.1"/>
    <property type="molecule type" value="Genomic_DNA"/>
</dbReference>
<evidence type="ECO:0000256" key="4">
    <source>
        <dbReference type="ARBA" id="ARBA00022989"/>
    </source>
</evidence>
<sequence>MTDRRYLPDSAYPPRSLRRRQRGFTLIEMVLVITLMGALGVVVVVAMKTPIDTYLAGSRRADLSDSADTALRRVSRDLRKALPNSVRLVANDAQCLEFIPTRTGGRYREAIDSRAALAQTNLNVLDFNLVASSFNMLGENPALPSDQHIRTGDLVAVYNLGSVGSDAYRLDNVAQISASTLAIPGGLLSGVSYGPETQLQISGRSTPFPLPSASKRFQIIPGDEQVVSYVCSGAGLDAAGNGQGTLYRYARSALSNAQGLTAYPPPTSCAAILTNLNAVTDKPAVLASNVSECRFDYDSASGHLGLVRLALSVTRSNETVRLSAQTGVENLP</sequence>
<evidence type="ECO:0000256" key="2">
    <source>
        <dbReference type="ARBA" id="ARBA00022481"/>
    </source>
</evidence>
<dbReference type="Proteomes" id="UP000502041">
    <property type="component" value="Chromosome"/>
</dbReference>
<reference evidence="7 9" key="1">
    <citation type="submission" date="2020-04" db="EMBL/GenBank/DDBJ databases">
        <title>Complete genome of a Psychrophilic, Marine, Gas Vacuolate Bacterium Polaromonas vacuolata KCTC 22033T.</title>
        <authorList>
            <person name="Hwang K."/>
            <person name="Kim K.M."/>
        </authorList>
    </citation>
    <scope>NUCLEOTIDE SEQUENCE [LARGE SCALE GENOMIC DNA]</scope>
    <source>
        <strain evidence="7 9">KCTC 22033</strain>
    </source>
</reference>
<evidence type="ECO:0000313" key="7">
    <source>
        <dbReference type="EMBL" id="QJC58050.1"/>
    </source>
</evidence>
<keyword evidence="2" id="KW-0488">Methylation</keyword>
<dbReference type="PROSITE" id="PS00409">
    <property type="entry name" value="PROKAR_NTER_METHYL"/>
    <property type="match status" value="1"/>
</dbReference>
<keyword evidence="3 6" id="KW-0812">Transmembrane</keyword>